<evidence type="ECO:0000256" key="7">
    <source>
        <dbReference type="ARBA" id="ARBA00022967"/>
    </source>
</evidence>
<dbReference type="InterPro" id="IPR059000">
    <property type="entry name" value="ATPase_P-type_domA"/>
</dbReference>
<evidence type="ECO:0000256" key="2">
    <source>
        <dbReference type="ARBA" id="ARBA00022692"/>
    </source>
</evidence>
<dbReference type="PRINTS" id="PR00120">
    <property type="entry name" value="HATPASE"/>
</dbReference>
<dbReference type="PANTHER" id="PTHR24093">
    <property type="entry name" value="CATION TRANSPORTING ATPASE"/>
    <property type="match status" value="1"/>
</dbReference>
<dbReference type="Gene3D" id="3.40.50.1000">
    <property type="entry name" value="HAD superfamily/HAD-like"/>
    <property type="match status" value="2"/>
</dbReference>
<dbReference type="GO" id="GO:0046872">
    <property type="term" value="F:metal ion binding"/>
    <property type="evidence" value="ECO:0007669"/>
    <property type="project" value="UniProtKB-KW"/>
</dbReference>
<keyword evidence="5" id="KW-0067">ATP-binding</keyword>
<dbReference type="FunFam" id="3.40.50.1000:FF:000001">
    <property type="entry name" value="Phospholipid-transporting ATPase IC"/>
    <property type="match status" value="1"/>
</dbReference>
<dbReference type="PANTHER" id="PTHR24093:SF369">
    <property type="entry name" value="CALCIUM-TRANSPORTING ATPASE"/>
    <property type="match status" value="1"/>
</dbReference>
<dbReference type="SFLD" id="SFLDG00002">
    <property type="entry name" value="C1.7:_P-type_atpase_like"/>
    <property type="match status" value="1"/>
</dbReference>
<dbReference type="EMBL" id="GDKF01008475">
    <property type="protein sequence ID" value="JAT70147.1"/>
    <property type="molecule type" value="Transcribed_RNA"/>
</dbReference>
<dbReference type="InterPro" id="IPR018303">
    <property type="entry name" value="ATPase_P-typ_P_site"/>
</dbReference>
<feature type="region of interest" description="Disordered" evidence="10">
    <location>
        <begin position="525"/>
        <end position="579"/>
    </location>
</feature>
<feature type="transmembrane region" description="Helical" evidence="11">
    <location>
        <begin position="413"/>
        <end position="439"/>
    </location>
</feature>
<comment type="subcellular location">
    <subcellularLocation>
        <location evidence="1">Endomembrane system</location>
        <topology evidence="1">Multi-pass membrane protein</topology>
    </subcellularLocation>
</comment>
<organism evidence="13">
    <name type="scientific">Auxenochlorella protothecoides</name>
    <name type="common">Green microalga</name>
    <name type="synonym">Chlorella protothecoides</name>
    <dbReference type="NCBI Taxonomy" id="3075"/>
    <lineage>
        <taxon>Eukaryota</taxon>
        <taxon>Viridiplantae</taxon>
        <taxon>Chlorophyta</taxon>
        <taxon>core chlorophytes</taxon>
        <taxon>Trebouxiophyceae</taxon>
        <taxon>Chlorellales</taxon>
        <taxon>Chlorellaceae</taxon>
        <taxon>Auxenochlorella</taxon>
    </lineage>
</organism>
<dbReference type="SMART" id="SM00831">
    <property type="entry name" value="Cation_ATPase_N"/>
    <property type="match status" value="1"/>
</dbReference>
<dbReference type="SUPFAM" id="SSF56784">
    <property type="entry name" value="HAD-like"/>
    <property type="match status" value="1"/>
</dbReference>
<evidence type="ECO:0000256" key="3">
    <source>
        <dbReference type="ARBA" id="ARBA00022723"/>
    </source>
</evidence>
<keyword evidence="3" id="KW-0479">Metal-binding</keyword>
<keyword evidence="7" id="KW-1278">Translocase</keyword>
<dbReference type="InterPro" id="IPR023298">
    <property type="entry name" value="ATPase_P-typ_TM_dom_sf"/>
</dbReference>
<feature type="compositionally biased region" description="Low complexity" evidence="10">
    <location>
        <begin position="533"/>
        <end position="544"/>
    </location>
</feature>
<dbReference type="NCBIfam" id="TIGR01494">
    <property type="entry name" value="ATPase_P-type"/>
    <property type="match status" value="2"/>
</dbReference>
<dbReference type="Pfam" id="PF13246">
    <property type="entry name" value="Cation_ATPase"/>
    <property type="match status" value="1"/>
</dbReference>
<dbReference type="GO" id="GO:0005524">
    <property type="term" value="F:ATP binding"/>
    <property type="evidence" value="ECO:0007669"/>
    <property type="project" value="UniProtKB-KW"/>
</dbReference>
<protein>
    <recommendedName>
        <fullName evidence="12">Cation-transporting P-type ATPase N-terminal domain-containing protein</fullName>
    </recommendedName>
</protein>
<feature type="non-terminal residue" evidence="13">
    <location>
        <position position="1330"/>
    </location>
</feature>
<dbReference type="Gene3D" id="2.70.150.10">
    <property type="entry name" value="Calcium-transporting ATPase, cytoplasmic transduction domain A"/>
    <property type="match status" value="1"/>
</dbReference>
<dbReference type="Pfam" id="PF00690">
    <property type="entry name" value="Cation_ATPase_N"/>
    <property type="match status" value="1"/>
</dbReference>
<dbReference type="SFLD" id="SFLDS00003">
    <property type="entry name" value="Haloacid_Dehalogenase"/>
    <property type="match status" value="1"/>
</dbReference>
<dbReference type="GO" id="GO:0016887">
    <property type="term" value="F:ATP hydrolysis activity"/>
    <property type="evidence" value="ECO:0007669"/>
    <property type="project" value="InterPro"/>
</dbReference>
<dbReference type="InterPro" id="IPR044492">
    <property type="entry name" value="P_typ_ATPase_HD_dom"/>
</dbReference>
<evidence type="ECO:0000256" key="11">
    <source>
        <dbReference type="SAM" id="Phobius"/>
    </source>
</evidence>
<evidence type="ECO:0000256" key="4">
    <source>
        <dbReference type="ARBA" id="ARBA00022741"/>
    </source>
</evidence>
<dbReference type="GO" id="GO:0005886">
    <property type="term" value="C:plasma membrane"/>
    <property type="evidence" value="ECO:0007669"/>
    <property type="project" value="TreeGrafter"/>
</dbReference>
<evidence type="ECO:0000256" key="9">
    <source>
        <dbReference type="ARBA" id="ARBA00023136"/>
    </source>
</evidence>
<evidence type="ECO:0000256" key="10">
    <source>
        <dbReference type="SAM" id="MobiDB-lite"/>
    </source>
</evidence>
<feature type="transmembrane region" description="Helical" evidence="11">
    <location>
        <begin position="199"/>
        <end position="221"/>
    </location>
</feature>
<dbReference type="InterPro" id="IPR023214">
    <property type="entry name" value="HAD_sf"/>
</dbReference>
<name>A0A1D1ZTF6_AUXPR</name>
<dbReference type="InterPro" id="IPR023299">
    <property type="entry name" value="ATPase_P-typ_cyto_dom_N"/>
</dbReference>
<dbReference type="GO" id="GO:0012505">
    <property type="term" value="C:endomembrane system"/>
    <property type="evidence" value="ECO:0007669"/>
    <property type="project" value="UniProtKB-SubCell"/>
</dbReference>
<evidence type="ECO:0000259" key="12">
    <source>
        <dbReference type="SMART" id="SM00831"/>
    </source>
</evidence>
<dbReference type="Gene3D" id="3.40.1110.10">
    <property type="entry name" value="Calcium-transporting ATPase, cytoplasmic domain N"/>
    <property type="match status" value="2"/>
</dbReference>
<keyword evidence="9 11" id="KW-0472">Membrane</keyword>
<feature type="region of interest" description="Disordered" evidence="10">
    <location>
        <begin position="51"/>
        <end position="72"/>
    </location>
</feature>
<dbReference type="SUPFAM" id="SSF81665">
    <property type="entry name" value="Calcium ATPase, transmembrane domain M"/>
    <property type="match status" value="1"/>
</dbReference>
<dbReference type="SUPFAM" id="SSF81653">
    <property type="entry name" value="Calcium ATPase, transduction domain A"/>
    <property type="match status" value="1"/>
</dbReference>
<accession>A0A1D1ZTF6</accession>
<dbReference type="Gene3D" id="1.20.1110.10">
    <property type="entry name" value="Calcium-transporting ATPase, transmembrane domain"/>
    <property type="match status" value="2"/>
</dbReference>
<dbReference type="Pfam" id="PF08282">
    <property type="entry name" value="Hydrolase_3"/>
    <property type="match status" value="1"/>
</dbReference>
<dbReference type="PROSITE" id="PS00154">
    <property type="entry name" value="ATPASE_E1_E2"/>
    <property type="match status" value="1"/>
</dbReference>
<dbReference type="InterPro" id="IPR004014">
    <property type="entry name" value="ATPase_P-typ_cation-transptr_N"/>
</dbReference>
<feature type="domain" description="Cation-transporting P-type ATPase N-terminal" evidence="12">
    <location>
        <begin position="109"/>
        <end position="185"/>
    </location>
</feature>
<keyword evidence="6" id="KW-0460">Magnesium</keyword>
<feature type="compositionally biased region" description="Low complexity" evidence="10">
    <location>
        <begin position="557"/>
        <end position="578"/>
    </location>
</feature>
<dbReference type="InterPro" id="IPR008250">
    <property type="entry name" value="ATPase_P-typ_transduc_dom_A_sf"/>
</dbReference>
<evidence type="ECO:0000256" key="1">
    <source>
        <dbReference type="ARBA" id="ARBA00004127"/>
    </source>
</evidence>
<dbReference type="SFLD" id="SFLDF00027">
    <property type="entry name" value="p-type_atpase"/>
    <property type="match status" value="1"/>
</dbReference>
<evidence type="ECO:0000256" key="6">
    <source>
        <dbReference type="ARBA" id="ARBA00022842"/>
    </source>
</evidence>
<gene>
    <name evidence="13" type="ORF">g.48756</name>
</gene>
<reference evidence="13" key="1">
    <citation type="submission" date="2015-08" db="EMBL/GenBank/DDBJ databases">
        <authorList>
            <person name="Babu N.S."/>
            <person name="Beckwith C.J."/>
            <person name="Beseler K.G."/>
            <person name="Brison A."/>
            <person name="Carone J.V."/>
            <person name="Caskin T.P."/>
            <person name="Diamond M."/>
            <person name="Durham M.E."/>
            <person name="Foxe J.M."/>
            <person name="Go M."/>
            <person name="Henderson B.A."/>
            <person name="Jones I.B."/>
            <person name="McGettigan J.A."/>
            <person name="Micheletti S.J."/>
            <person name="Nasrallah M.E."/>
            <person name="Ortiz D."/>
            <person name="Piller C.R."/>
            <person name="Privatt S.R."/>
            <person name="Schneider S.L."/>
            <person name="Sharp S."/>
            <person name="Smith T.C."/>
            <person name="Stanton J.D."/>
            <person name="Ullery H.E."/>
            <person name="Wilson R.J."/>
            <person name="Serrano M.G."/>
            <person name="Buck G."/>
            <person name="Lee V."/>
            <person name="Wang Y."/>
            <person name="Carvalho R."/>
            <person name="Voegtly L."/>
            <person name="Shi R."/>
            <person name="Duckworth R."/>
            <person name="Johnson A."/>
            <person name="Loviza R."/>
            <person name="Walstead R."/>
            <person name="Shah Z."/>
            <person name="Kiflezghi M."/>
            <person name="Wade K."/>
            <person name="Ball S.L."/>
            <person name="Bradley K.W."/>
            <person name="Asai D.J."/>
            <person name="Bowman C.A."/>
            <person name="Russell D.A."/>
            <person name="Pope W.H."/>
            <person name="Jacobs-Sera D."/>
            <person name="Hendrix R.W."/>
            <person name="Hatfull G.F."/>
        </authorList>
    </citation>
    <scope>NUCLEOTIDE SEQUENCE</scope>
</reference>
<keyword evidence="8 11" id="KW-1133">Transmembrane helix</keyword>
<evidence type="ECO:0000256" key="5">
    <source>
        <dbReference type="ARBA" id="ARBA00022840"/>
    </source>
</evidence>
<dbReference type="InterPro" id="IPR036412">
    <property type="entry name" value="HAD-like_sf"/>
</dbReference>
<dbReference type="PRINTS" id="PR00119">
    <property type="entry name" value="CATATPASE"/>
</dbReference>
<sequence>MVGARCLTPLPCGWPAPITARRPCSAPRINRKDIITVDLRLGHPSVGLRRSQRAWAPRSVATAPDASGSLSGSLDEADMDLDLDAPAKTLTLQDLKLLGQGRNGEVYDGGVVSSPRDLARGLGTSPHSGLAEDEAGLTARAERYGSNAFPEQASVSFFELAVEALQDFTVLTLIGAGTISLALSLLVSGSTAPGAEPGGGSFVEGASILASVAVVVAVGAGNNWQKERQFRALQALQRDETVRCVRCGAERALGVQRLLPGDLLLVSAGDILPVDGVLVGGNDLRLDQSALTGEAGEVLRDPEHAPFLLSGSRVVRGSGRMLVTAVGGQSASGAIARAVMQRKGGGGGGDGGELREPTQLQQKLEVYATTIGKFGIAAALLSTSALIARFSWMTFVVEAKPWDWVYAQDILDALIIGITILVVAVPEGLPLAVTLSLAYSVKQMLADHNLVRQLQASETMGTATVICSDKTGTLTQNDMTLTGLWMGGREVGSLVEVHTLPTKSRPEQELQPPGPVLETLLESLEDHSGQRQSSPGAVASASSSERQDAERKFQRPSSAGASSAMAGADGKPATAAAATPPPTVLQRLRATFSQRQLELLLNSIVLNCECNIYTDAAGVLQQSGSSTELALMRLALQAGADPDAARRANRVLARVPFTYTRKRSLVVVQGREQPWRSSGKHRYYKEPQVPLRAYTKGAPEIVIGLCKWQLAPDGSQEPLDPHRLQGFLDRCQHSGQRMVALGFRDVSVPSHTLTRLRYASAAGSGSASSSGDEEDWRLDMAVAEDLEQDMVLLGVCAIEDPLRPEVPGAIAAAARAGISVKMLTGDNVATAAAIARQAGILPRDAPATHGLHVVGVREFETEPAAAGGTTALLPDTVMEGEEFRSRILSPSGAIIEDEFLKIWPRLRVLARCTPADKHAIVMGVRQFTDDIVAVTGDGTNDAPALRAAHVGFAMNQGTSIAKEAADIVLLDNNFASIISAALWGRNVYASVTRFLQFQLTTNVVAVVTAVAGSLATARSPVTAVQMLWVNLLMDSLAGLALATEPPSPKLLDLKPFDKDHQFLAPGSTSLRNVVGQSTFQLCVMALLVFAAPGLLGIDPGNSYPAHTPSTHYTIVFNSFVWMQLFNQFNSRMTLNSSRLWDGLSKARLFCIILATEAVLQVLIVQARVIEGIFIGFLVASIPGTGNRLSGEMRKVWRVTCVYGSMRTWKVTAPSHTTRASTVPVSPCHPLPNHAVWGPSLPDPTPGAQVLGHEPRHRRPLAVGARGAEDGGERGPVAVARCPPARPQRVVPPSYYLLVIQTRCRVTGRTPSPGWTASPHRIALLLHQLPA</sequence>
<keyword evidence="4" id="KW-0547">Nucleotide-binding</keyword>
<evidence type="ECO:0000313" key="13">
    <source>
        <dbReference type="EMBL" id="JAT70147.1"/>
    </source>
</evidence>
<dbReference type="SUPFAM" id="SSF81660">
    <property type="entry name" value="Metal cation-transporting ATPase, ATP-binding domain N"/>
    <property type="match status" value="1"/>
</dbReference>
<dbReference type="Pfam" id="PF00689">
    <property type="entry name" value="Cation_ATPase_C"/>
    <property type="match status" value="1"/>
</dbReference>
<dbReference type="Pfam" id="PF00122">
    <property type="entry name" value="E1-E2_ATPase"/>
    <property type="match status" value="1"/>
</dbReference>
<dbReference type="InterPro" id="IPR006068">
    <property type="entry name" value="ATPase_P-typ_cation-transptr_C"/>
</dbReference>
<keyword evidence="2 11" id="KW-0812">Transmembrane</keyword>
<feature type="transmembrane region" description="Helical" evidence="11">
    <location>
        <begin position="168"/>
        <end position="187"/>
    </location>
</feature>
<evidence type="ECO:0000256" key="8">
    <source>
        <dbReference type="ARBA" id="ARBA00022989"/>
    </source>
</evidence>
<proteinExistence type="predicted"/>
<dbReference type="InterPro" id="IPR001757">
    <property type="entry name" value="P_typ_ATPase"/>
</dbReference>
<dbReference type="GO" id="GO:0005388">
    <property type="term" value="F:P-type calcium transporter activity"/>
    <property type="evidence" value="ECO:0007669"/>
    <property type="project" value="TreeGrafter"/>
</dbReference>